<reference evidence="1 2" key="1">
    <citation type="submission" date="2018-12" db="EMBL/GenBank/DDBJ databases">
        <title>Characterization and Draft Genome of Vibrio anguillarum J360 Marine Pathogen Isolated from an Outbreak in Lumpfish (Cyclopterus lumpus).</title>
        <authorList>
            <person name="Vasquez J.I."/>
            <person name="Cao T."/>
            <person name="Chakraborty S."/>
            <person name="Gnanagobal H."/>
            <person name="Wescot J."/>
            <person name="Boyce D."/>
            <person name="Santander J."/>
        </authorList>
    </citation>
    <scope>NUCLEOTIDE SEQUENCE [LARGE SCALE GENOMIC DNA]</scope>
    <source>
        <strain evidence="1 2">J360</strain>
    </source>
</reference>
<sequence length="362" mass="41727">MMDFCQRLSLCVPQASSLEATSMWINKTYAILALSLFPSMVLHAEQETSAVEVYEVGNMSPEKAFATGRLLRAQYKNMESRPYLQYAADNDNSDAAFLYAMELSNYKTTIRTPPEAREYLLKAAELGNRRAMKHLYTDAKWLRDRDVQYWKSQYYDSLIRLGRDDPAQATYELAQFYKGMDNEMYSYYLDKAVSFNHPRALMDKAKQVQAGGGLFLMPGERETKVRELYLAAAKTNYIPAMRRYIGILESKGRFEDAYQWRLMALEQGDITSLATVVKILLGDSASYHFVTPDRIKAQAYLDLYLSAAGTERMQSLYSILELEEESLAGKMSEEEKAQANDIFVNYKNNLNFYYHDVFWDIN</sequence>
<organism evidence="1 2">
    <name type="scientific">Vibrio anguillarum</name>
    <name type="common">Listonella anguillarum</name>
    <dbReference type="NCBI Taxonomy" id="55601"/>
    <lineage>
        <taxon>Bacteria</taxon>
        <taxon>Pseudomonadati</taxon>
        <taxon>Pseudomonadota</taxon>
        <taxon>Gammaproteobacteria</taxon>
        <taxon>Vibrionales</taxon>
        <taxon>Vibrionaceae</taxon>
        <taxon>Vibrio</taxon>
    </lineage>
</organism>
<name>A0A7U5EDZ3_VIBAN</name>
<dbReference type="AlphaFoldDB" id="A0A7U5EDZ3"/>
<dbReference type="RefSeq" id="WP_019283171.1">
    <property type="nucleotide sequence ID" value="NZ_CP023055.1"/>
</dbReference>
<evidence type="ECO:0000313" key="1">
    <source>
        <dbReference type="EMBL" id="AZS26691.1"/>
    </source>
</evidence>
<proteinExistence type="predicted"/>
<evidence type="ECO:0000313" key="2">
    <source>
        <dbReference type="Proteomes" id="UP000256923"/>
    </source>
</evidence>
<dbReference type="SUPFAM" id="SSF81901">
    <property type="entry name" value="HCP-like"/>
    <property type="match status" value="1"/>
</dbReference>
<gene>
    <name evidence="1" type="ORF">DYL72_16990</name>
</gene>
<dbReference type="Gene3D" id="1.25.40.10">
    <property type="entry name" value="Tetratricopeptide repeat domain"/>
    <property type="match status" value="1"/>
</dbReference>
<accession>A0A7U5EDZ3</accession>
<dbReference type="EMBL" id="CP034673">
    <property type="protein sequence ID" value="AZS26691.1"/>
    <property type="molecule type" value="Genomic_DNA"/>
</dbReference>
<dbReference type="Proteomes" id="UP000256923">
    <property type="component" value="Chromosome 2"/>
</dbReference>
<protein>
    <submittedName>
        <fullName evidence="1">Sel1 repeat family protein</fullName>
    </submittedName>
</protein>
<dbReference type="InterPro" id="IPR011990">
    <property type="entry name" value="TPR-like_helical_dom_sf"/>
</dbReference>